<organism evidence="1">
    <name type="scientific">uncultured Gemmatimonadota bacterium</name>
    <dbReference type="NCBI Taxonomy" id="203437"/>
    <lineage>
        <taxon>Bacteria</taxon>
        <taxon>Pseudomonadati</taxon>
        <taxon>Gemmatimonadota</taxon>
        <taxon>environmental samples</taxon>
    </lineage>
</organism>
<protein>
    <submittedName>
        <fullName evidence="1">Uncharacterized protein</fullName>
    </submittedName>
</protein>
<name>A0A6J4K696_9BACT</name>
<dbReference type="EMBL" id="CADCTW010000002">
    <property type="protein sequence ID" value="CAA9295894.1"/>
    <property type="molecule type" value="Genomic_DNA"/>
</dbReference>
<accession>A0A6J4K696</accession>
<dbReference type="AlphaFoldDB" id="A0A6J4K696"/>
<sequence length="203" mass="22777">MTDSELARALAQAWRSEREHVERVVLAAAVITTALDRAGMRATLVGGAAIEFYAPDAYTTADLDFVVEGRTREAIDETLTSLRMQRQGRHWVLDDLFVEVPGSYQSEPAESFEIGPFTLRVVRKEYVLGDRIIGYRWWKYAGYGLQAVDMIDAFAGELDDAALRAYLRREGAEDTYDLLLKLSASGSPPTAKELDALWHLHYS</sequence>
<proteinExistence type="predicted"/>
<gene>
    <name evidence="1" type="ORF">AVDCRST_MAG68-277</name>
</gene>
<evidence type="ECO:0000313" key="1">
    <source>
        <dbReference type="EMBL" id="CAA9295894.1"/>
    </source>
</evidence>
<reference evidence="1" key="1">
    <citation type="submission" date="2020-02" db="EMBL/GenBank/DDBJ databases">
        <authorList>
            <person name="Meier V. D."/>
        </authorList>
    </citation>
    <scope>NUCLEOTIDE SEQUENCE</scope>
    <source>
        <strain evidence="1">AVDCRST_MAG68</strain>
    </source>
</reference>